<protein>
    <submittedName>
        <fullName evidence="7">Oxidoreductase</fullName>
    </submittedName>
</protein>
<dbReference type="PANTHER" id="PTHR42683">
    <property type="entry name" value="ALDEHYDE REDUCTASE"/>
    <property type="match status" value="1"/>
</dbReference>
<dbReference type="GO" id="GO:0016616">
    <property type="term" value="F:oxidoreductase activity, acting on the CH-OH group of donors, NAD or NADP as acceptor"/>
    <property type="evidence" value="ECO:0007669"/>
    <property type="project" value="InterPro"/>
</dbReference>
<keyword evidence="4" id="KW-0560">Oxidoreductase</keyword>
<dbReference type="InterPro" id="IPR002328">
    <property type="entry name" value="ADH_Zn_CS"/>
</dbReference>
<dbReference type="InterPro" id="IPR047109">
    <property type="entry name" value="CAD-like"/>
</dbReference>
<evidence type="ECO:0000313" key="7">
    <source>
        <dbReference type="EMBL" id="GAA0169086.1"/>
    </source>
</evidence>
<dbReference type="Gene3D" id="3.40.50.720">
    <property type="entry name" value="NAD(P)-binding Rossmann-like Domain"/>
    <property type="match status" value="1"/>
</dbReference>
<accession>A0AAV3R1K8</accession>
<dbReference type="Pfam" id="PF00107">
    <property type="entry name" value="ADH_zinc_N"/>
    <property type="match status" value="1"/>
</dbReference>
<dbReference type="GO" id="GO:0008270">
    <property type="term" value="F:zinc ion binding"/>
    <property type="evidence" value="ECO:0007669"/>
    <property type="project" value="InterPro"/>
</dbReference>
<organism evidence="7 8">
    <name type="scientific">Lithospermum erythrorhizon</name>
    <name type="common">Purple gromwell</name>
    <name type="synonym">Lithospermum officinale var. erythrorhizon</name>
    <dbReference type="NCBI Taxonomy" id="34254"/>
    <lineage>
        <taxon>Eukaryota</taxon>
        <taxon>Viridiplantae</taxon>
        <taxon>Streptophyta</taxon>
        <taxon>Embryophyta</taxon>
        <taxon>Tracheophyta</taxon>
        <taxon>Spermatophyta</taxon>
        <taxon>Magnoliopsida</taxon>
        <taxon>eudicotyledons</taxon>
        <taxon>Gunneridae</taxon>
        <taxon>Pentapetalae</taxon>
        <taxon>asterids</taxon>
        <taxon>lamiids</taxon>
        <taxon>Boraginales</taxon>
        <taxon>Boraginaceae</taxon>
        <taxon>Boraginoideae</taxon>
        <taxon>Lithospermeae</taxon>
        <taxon>Lithospermum</taxon>
    </lineage>
</organism>
<feature type="domain" description="Enoyl reductase (ER)" evidence="6">
    <location>
        <begin position="16"/>
        <end position="350"/>
    </location>
</feature>
<evidence type="ECO:0000256" key="2">
    <source>
        <dbReference type="ARBA" id="ARBA00022723"/>
    </source>
</evidence>
<dbReference type="InterPro" id="IPR020843">
    <property type="entry name" value="ER"/>
</dbReference>
<name>A0AAV3R1K8_LITER</name>
<gene>
    <name evidence="7" type="ORF">LIER_23643</name>
</gene>
<dbReference type="SUPFAM" id="SSF51735">
    <property type="entry name" value="NAD(P)-binding Rossmann-fold domains"/>
    <property type="match status" value="1"/>
</dbReference>
<comment type="cofactor">
    <cofactor evidence="1 5">
        <name>Zn(2+)</name>
        <dbReference type="ChEBI" id="CHEBI:29105"/>
    </cofactor>
</comment>
<evidence type="ECO:0000256" key="3">
    <source>
        <dbReference type="ARBA" id="ARBA00022833"/>
    </source>
</evidence>
<dbReference type="EMBL" id="BAABME010006704">
    <property type="protein sequence ID" value="GAA0169086.1"/>
    <property type="molecule type" value="Genomic_DNA"/>
</dbReference>
<sequence>MEQAAEVVEVTAKGWAAMEPTTILSPYAYTLRDVGSEDVLLKVICCGICHSDIHFTKNDIGLTTYPLVPGHEVVGEVVKVGFNVSKFNVGDLVGIGFLCGSCQECYLCKSDREQYCDNRIFTCLGKYPDGKPAHGGFSSAMVLDHRLLARIPKGMKAEQAAPLLCAGVTAYSALINLGLNKPGLRGGILGLGGIGHMGVIIAKAMGHHVTVLSSSDKKKQEALDDLGADVFIVTSDTTQMLESANSLDYILDTLPVVHSLDPHLNLLKADGKLIMLGVINTPLQFLTVPLFTKRISIVGSFMGSTKEMEELLNFFQEKGLASKLEMVKMNELNTAFERLQKNDVRYRFVVDVAGSNPDS</sequence>
<keyword evidence="3 5" id="KW-0862">Zinc</keyword>
<dbReference type="InterPro" id="IPR036291">
    <property type="entry name" value="NAD(P)-bd_dom_sf"/>
</dbReference>
<dbReference type="InterPro" id="IPR013154">
    <property type="entry name" value="ADH-like_N"/>
</dbReference>
<proteinExistence type="inferred from homology"/>
<dbReference type="FunFam" id="3.40.50.720:FF:000022">
    <property type="entry name" value="Cinnamyl alcohol dehydrogenase"/>
    <property type="match status" value="1"/>
</dbReference>
<keyword evidence="8" id="KW-1185">Reference proteome</keyword>
<dbReference type="CDD" id="cd05283">
    <property type="entry name" value="CAD1"/>
    <property type="match status" value="1"/>
</dbReference>
<evidence type="ECO:0000259" key="6">
    <source>
        <dbReference type="SMART" id="SM00829"/>
    </source>
</evidence>
<comment type="caution">
    <text evidence="7">The sequence shown here is derived from an EMBL/GenBank/DDBJ whole genome shotgun (WGS) entry which is preliminary data.</text>
</comment>
<dbReference type="SMART" id="SM00829">
    <property type="entry name" value="PKS_ER"/>
    <property type="match status" value="1"/>
</dbReference>
<dbReference type="SUPFAM" id="SSF50129">
    <property type="entry name" value="GroES-like"/>
    <property type="match status" value="1"/>
</dbReference>
<evidence type="ECO:0000256" key="1">
    <source>
        <dbReference type="ARBA" id="ARBA00001947"/>
    </source>
</evidence>
<evidence type="ECO:0000256" key="5">
    <source>
        <dbReference type="RuleBase" id="RU361277"/>
    </source>
</evidence>
<evidence type="ECO:0000256" key="4">
    <source>
        <dbReference type="ARBA" id="ARBA00023002"/>
    </source>
</evidence>
<dbReference type="Proteomes" id="UP001454036">
    <property type="component" value="Unassembled WGS sequence"/>
</dbReference>
<dbReference type="Gene3D" id="3.90.180.10">
    <property type="entry name" value="Medium-chain alcohol dehydrogenases, catalytic domain"/>
    <property type="match status" value="1"/>
</dbReference>
<dbReference type="InterPro" id="IPR013149">
    <property type="entry name" value="ADH-like_C"/>
</dbReference>
<evidence type="ECO:0000313" key="8">
    <source>
        <dbReference type="Proteomes" id="UP001454036"/>
    </source>
</evidence>
<dbReference type="PROSITE" id="PS00059">
    <property type="entry name" value="ADH_ZINC"/>
    <property type="match status" value="1"/>
</dbReference>
<dbReference type="Pfam" id="PF08240">
    <property type="entry name" value="ADH_N"/>
    <property type="match status" value="1"/>
</dbReference>
<reference evidence="7 8" key="1">
    <citation type="submission" date="2024-01" db="EMBL/GenBank/DDBJ databases">
        <title>The complete chloroplast genome sequence of Lithospermum erythrorhizon: insights into the phylogenetic relationship among Boraginaceae species and the maternal lineages of purple gromwells.</title>
        <authorList>
            <person name="Okada T."/>
            <person name="Watanabe K."/>
        </authorList>
    </citation>
    <scope>NUCLEOTIDE SEQUENCE [LARGE SCALE GENOMIC DNA]</scope>
</reference>
<dbReference type="InterPro" id="IPR011032">
    <property type="entry name" value="GroES-like_sf"/>
</dbReference>
<keyword evidence="2 5" id="KW-0479">Metal-binding</keyword>
<dbReference type="AlphaFoldDB" id="A0AAV3R1K8"/>
<comment type="similarity">
    <text evidence="5">Belongs to the zinc-containing alcohol dehydrogenase family.</text>
</comment>